<evidence type="ECO:0000313" key="3">
    <source>
        <dbReference type="Proteomes" id="UP000271889"/>
    </source>
</evidence>
<dbReference type="GO" id="GO:0070628">
    <property type="term" value="F:proteasome binding"/>
    <property type="evidence" value="ECO:0007669"/>
    <property type="project" value="InterPro"/>
</dbReference>
<dbReference type="GO" id="GO:0005829">
    <property type="term" value="C:cytosol"/>
    <property type="evidence" value="ECO:0007669"/>
    <property type="project" value="TreeGrafter"/>
</dbReference>
<dbReference type="AlphaFoldDB" id="A0A3P6S1D9"/>
<dbReference type="OrthoDB" id="5832889at2759"/>
<feature type="domain" description="Proteasome activator complex subunit 4-like HEAT repeat-like" evidence="1">
    <location>
        <begin position="214"/>
        <end position="380"/>
    </location>
</feature>
<dbReference type="EMBL" id="UYRV01003346">
    <property type="protein sequence ID" value="VDK50154.1"/>
    <property type="molecule type" value="Genomic_DNA"/>
</dbReference>
<proteinExistence type="predicted"/>
<accession>A0A3P6S1D9</accession>
<gene>
    <name evidence="2" type="ORF">CGOC_LOCUS1695</name>
</gene>
<dbReference type="PANTHER" id="PTHR32170">
    <property type="entry name" value="PROTEASOME ACTIVATOR COMPLEX SUBUNIT 4"/>
    <property type="match status" value="1"/>
</dbReference>
<reference evidence="2 3" key="1">
    <citation type="submission" date="2018-11" db="EMBL/GenBank/DDBJ databases">
        <authorList>
            <consortium name="Pathogen Informatics"/>
        </authorList>
    </citation>
    <scope>NUCLEOTIDE SEQUENCE [LARGE SCALE GENOMIC DNA]</scope>
</reference>
<evidence type="ECO:0000259" key="1">
    <source>
        <dbReference type="Pfam" id="PF23096"/>
    </source>
</evidence>
<dbReference type="Proteomes" id="UP000271889">
    <property type="component" value="Unassembled WGS sequence"/>
</dbReference>
<dbReference type="InterPro" id="IPR016024">
    <property type="entry name" value="ARM-type_fold"/>
</dbReference>
<keyword evidence="3" id="KW-1185">Reference proteome</keyword>
<dbReference type="PANTHER" id="PTHR32170:SF3">
    <property type="entry name" value="PROTEASOME ACTIVATOR COMPLEX SUBUNIT 4"/>
    <property type="match status" value="1"/>
</dbReference>
<name>A0A3P6S1D9_CYLGO</name>
<dbReference type="InterPro" id="IPR055455">
    <property type="entry name" value="HEAT_PSME4"/>
</dbReference>
<dbReference type="GO" id="GO:0010499">
    <property type="term" value="P:proteasomal ubiquitin-independent protein catabolic process"/>
    <property type="evidence" value="ECO:0007669"/>
    <property type="project" value="TreeGrafter"/>
</dbReference>
<sequence length="385" mass="44858">MLVRIGTSTYSQNRIKAQLVLVNLLKDYPFAYKSILGELVKFLDPKSDSTHEQVKGALHMLTDHKRDALMLRAGDGFEVQLQAMPAIVATQHSEKPSIIDLLEQAQNSIVELYESYKIEYEIPEEMRSIAASILEVKEACPLNASKGMPPEKLIKANADNLVRLKQKFTHQYYELADKLLSLAQDPDLHWRHVDMAQAFLSLLVRRDIAYPEPVLKMWVKLLVHDTVKARRMATAVVASWLKLNKPKAVKREWVITYKEPNTSVGARWPIRYGIRDDNRCMMYEEDKLPKTEKEWDNFQFCGKQHWGFYTWPEKLITYAPLCEQKAIDRTEEDLSETEHFIVDTFRDPEFATKLRTLFAVEETKEDTFDAVKFSLFQVCFFYFFN</sequence>
<dbReference type="SUPFAM" id="SSF48371">
    <property type="entry name" value="ARM repeat"/>
    <property type="match status" value="1"/>
</dbReference>
<dbReference type="GO" id="GO:0005634">
    <property type="term" value="C:nucleus"/>
    <property type="evidence" value="ECO:0007669"/>
    <property type="project" value="TreeGrafter"/>
</dbReference>
<dbReference type="GO" id="GO:0016504">
    <property type="term" value="F:peptidase activator activity"/>
    <property type="evidence" value="ECO:0007669"/>
    <property type="project" value="InterPro"/>
</dbReference>
<protein>
    <recommendedName>
        <fullName evidence="1">Proteasome activator complex subunit 4-like HEAT repeat-like domain-containing protein</fullName>
    </recommendedName>
</protein>
<evidence type="ECO:0000313" key="2">
    <source>
        <dbReference type="EMBL" id="VDK50154.1"/>
    </source>
</evidence>
<dbReference type="Pfam" id="PF23096">
    <property type="entry name" value="HEAT_PSME4"/>
    <property type="match status" value="1"/>
</dbReference>
<dbReference type="InterPro" id="IPR035309">
    <property type="entry name" value="PSME4"/>
</dbReference>
<organism evidence="2 3">
    <name type="scientific">Cylicostephanus goldi</name>
    <name type="common">Nematode worm</name>
    <dbReference type="NCBI Taxonomy" id="71465"/>
    <lineage>
        <taxon>Eukaryota</taxon>
        <taxon>Metazoa</taxon>
        <taxon>Ecdysozoa</taxon>
        <taxon>Nematoda</taxon>
        <taxon>Chromadorea</taxon>
        <taxon>Rhabditida</taxon>
        <taxon>Rhabditina</taxon>
        <taxon>Rhabditomorpha</taxon>
        <taxon>Strongyloidea</taxon>
        <taxon>Strongylidae</taxon>
        <taxon>Cylicostephanus</taxon>
    </lineage>
</organism>